<organism evidence="2">
    <name type="scientific">Heliothis virescens</name>
    <name type="common">Tobacco budworm moth</name>
    <dbReference type="NCBI Taxonomy" id="7102"/>
    <lineage>
        <taxon>Eukaryota</taxon>
        <taxon>Metazoa</taxon>
        <taxon>Ecdysozoa</taxon>
        <taxon>Arthropoda</taxon>
        <taxon>Hexapoda</taxon>
        <taxon>Insecta</taxon>
        <taxon>Pterygota</taxon>
        <taxon>Neoptera</taxon>
        <taxon>Endopterygota</taxon>
        <taxon>Lepidoptera</taxon>
        <taxon>Glossata</taxon>
        <taxon>Ditrysia</taxon>
        <taxon>Noctuoidea</taxon>
        <taxon>Noctuidae</taxon>
        <taxon>Heliothinae</taxon>
        <taxon>Heliothis</taxon>
    </lineage>
</organism>
<gene>
    <name evidence="2" type="ORF">B5V51_6397</name>
</gene>
<dbReference type="EMBL" id="NWSH01000285">
    <property type="protein sequence ID" value="PCG77771.1"/>
    <property type="molecule type" value="Genomic_DNA"/>
</dbReference>
<proteinExistence type="predicted"/>
<evidence type="ECO:0000256" key="1">
    <source>
        <dbReference type="SAM" id="MobiDB-lite"/>
    </source>
</evidence>
<sequence>MSDILLDDPDNSESSVRISRPTLAQVRAVIAFMEKHPDLAHRKLRVGMGHAKFKKLWVELSNIANSIDGAIKSTKGWIKFWSDKRRSIVIKQKQIDQGKLQGRLTPLELKILDLCDDKSPSPRKKKAVKQEPCNGDDEDSFDDTLSKDGDFTTDNDRLFPTEAEDRQFNMIDKLVEVMDQQAAALTQMAQASLSNSKALERLADASHIQALAVDRLAGTFETISASVHDVRNAILGIDYTMKRCYPATATQRQNSNIFS</sequence>
<comment type="caution">
    <text evidence="2">The sequence shown here is derived from an EMBL/GenBank/DDBJ whole genome shotgun (WGS) entry which is preliminary data.</text>
</comment>
<dbReference type="AlphaFoldDB" id="A0A2A4K0H8"/>
<evidence type="ECO:0008006" key="3">
    <source>
        <dbReference type="Google" id="ProtNLM"/>
    </source>
</evidence>
<evidence type="ECO:0000313" key="2">
    <source>
        <dbReference type="EMBL" id="PCG77771.1"/>
    </source>
</evidence>
<name>A0A2A4K0H8_HELVI</name>
<accession>A0A2A4K0H8</accession>
<feature type="region of interest" description="Disordered" evidence="1">
    <location>
        <begin position="119"/>
        <end position="147"/>
    </location>
</feature>
<protein>
    <recommendedName>
        <fullName evidence="3">Regulatory protein zeste</fullName>
    </recommendedName>
</protein>
<reference evidence="2" key="1">
    <citation type="submission" date="2017-09" db="EMBL/GenBank/DDBJ databases">
        <title>Contemporary evolution of a Lepidopteran species, Heliothis virescens, in response to modern agricultural practices.</title>
        <authorList>
            <person name="Fritz M.L."/>
            <person name="Deyonke A.M."/>
            <person name="Papanicolaou A."/>
            <person name="Micinski S."/>
            <person name="Westbrook J."/>
            <person name="Gould F."/>
        </authorList>
    </citation>
    <scope>NUCLEOTIDE SEQUENCE [LARGE SCALE GENOMIC DNA]</scope>
    <source>
        <strain evidence="2">HvINT-</strain>
        <tissue evidence="2">Whole body</tissue>
    </source>
</reference>